<accession>A0A8J7G999</accession>
<organism evidence="1 2">
    <name type="scientific">Longispora fulva</name>
    <dbReference type="NCBI Taxonomy" id="619741"/>
    <lineage>
        <taxon>Bacteria</taxon>
        <taxon>Bacillati</taxon>
        <taxon>Actinomycetota</taxon>
        <taxon>Actinomycetes</taxon>
        <taxon>Micromonosporales</taxon>
        <taxon>Micromonosporaceae</taxon>
        <taxon>Longispora</taxon>
    </lineage>
</organism>
<sequence>MFNERLIALVPDAPWLPAGSTAEVWAGTRCGVPEPCVIVRLLLARVSSPGTVEFFCVPTHRGLDLPTLFLGSGPDRMAVPDGLAQLATATLGRADVETGCVGYVRNVVPRPDTAYPHPTPWAHVPVFAVIDDADPVVEGSWITLDAARPSLNARHWWTVVEHHLEPEAQ</sequence>
<comment type="caution">
    <text evidence="1">The sequence shown here is derived from an EMBL/GenBank/DDBJ whole genome shotgun (WGS) entry which is preliminary data.</text>
</comment>
<proteinExistence type="predicted"/>
<evidence type="ECO:0000313" key="2">
    <source>
        <dbReference type="Proteomes" id="UP000622552"/>
    </source>
</evidence>
<dbReference type="EMBL" id="JADOUF010000001">
    <property type="protein sequence ID" value="MBG6136098.1"/>
    <property type="molecule type" value="Genomic_DNA"/>
</dbReference>
<protein>
    <submittedName>
        <fullName evidence="1">Uncharacterized protein</fullName>
    </submittedName>
</protein>
<name>A0A8J7G999_9ACTN</name>
<evidence type="ECO:0000313" key="1">
    <source>
        <dbReference type="EMBL" id="MBG6136098.1"/>
    </source>
</evidence>
<gene>
    <name evidence="1" type="ORF">IW245_002292</name>
</gene>
<dbReference type="Proteomes" id="UP000622552">
    <property type="component" value="Unassembled WGS sequence"/>
</dbReference>
<dbReference type="RefSeq" id="WP_197003127.1">
    <property type="nucleotide sequence ID" value="NZ_BONS01000001.1"/>
</dbReference>
<reference evidence="1" key="1">
    <citation type="submission" date="2020-11" db="EMBL/GenBank/DDBJ databases">
        <title>Sequencing the genomes of 1000 actinobacteria strains.</title>
        <authorList>
            <person name="Klenk H.-P."/>
        </authorList>
    </citation>
    <scope>NUCLEOTIDE SEQUENCE</scope>
    <source>
        <strain evidence="1">DSM 45356</strain>
    </source>
</reference>
<dbReference type="AlphaFoldDB" id="A0A8J7G999"/>
<keyword evidence="2" id="KW-1185">Reference proteome</keyword>